<dbReference type="InterPro" id="IPR021109">
    <property type="entry name" value="Peptidase_aspartic_dom_sf"/>
</dbReference>
<reference evidence="1" key="2">
    <citation type="submission" date="2013-10" db="EMBL/GenBank/DDBJ databases">
        <authorList>
            <person name="Aslett M."/>
        </authorList>
    </citation>
    <scope>NUCLEOTIDE SEQUENCE [LARGE SCALE GENOMIC DNA]</scope>
    <source>
        <strain evidence="1">Houghton</strain>
    </source>
</reference>
<dbReference type="RefSeq" id="XP_013234697.1">
    <property type="nucleotide sequence ID" value="XM_013379243.1"/>
</dbReference>
<keyword evidence="2" id="KW-1185">Reference proteome</keyword>
<name>U6L434_EIMTE</name>
<evidence type="ECO:0000313" key="2">
    <source>
        <dbReference type="Proteomes" id="UP000030747"/>
    </source>
</evidence>
<reference evidence="1" key="1">
    <citation type="submission" date="2013-10" db="EMBL/GenBank/DDBJ databases">
        <title>Genomic analysis of the causative agents of coccidiosis in chickens.</title>
        <authorList>
            <person name="Reid A.J."/>
            <person name="Blake D."/>
            <person name="Billington K."/>
            <person name="Browne H."/>
            <person name="Dunn M."/>
            <person name="Hung S."/>
            <person name="Kawahara F."/>
            <person name="Miranda-Saavedra D."/>
            <person name="Mourier T."/>
            <person name="Nagra H."/>
            <person name="Otto T.D."/>
            <person name="Rawlings N."/>
            <person name="Sanchez A."/>
            <person name="Sanders M."/>
            <person name="Subramaniam C."/>
            <person name="Tay Y."/>
            <person name="Dear P."/>
            <person name="Doerig C."/>
            <person name="Gruber A."/>
            <person name="Parkinson J."/>
            <person name="Shirley M."/>
            <person name="Wan K.L."/>
            <person name="Berriman M."/>
            <person name="Tomley F."/>
            <person name="Pain A."/>
        </authorList>
    </citation>
    <scope>NUCLEOTIDE SEQUENCE [LARGE SCALE GENOMIC DNA]</scope>
    <source>
        <strain evidence="1">Houghton</strain>
    </source>
</reference>
<dbReference type="SUPFAM" id="SSF50630">
    <property type="entry name" value="Acid proteases"/>
    <property type="match status" value="1"/>
</dbReference>
<accession>U6L434</accession>
<dbReference type="AlphaFoldDB" id="U6L434"/>
<gene>
    <name evidence="1" type="ORF">ETH_00026365</name>
</gene>
<dbReference type="GeneID" id="25254369"/>
<dbReference type="Gene3D" id="2.40.70.10">
    <property type="entry name" value="Acid Proteases"/>
    <property type="match status" value="1"/>
</dbReference>
<protein>
    <submittedName>
        <fullName evidence="1">Radial spoke 3 protein, putative</fullName>
    </submittedName>
</protein>
<proteinExistence type="predicted"/>
<dbReference type="VEuPathDB" id="ToxoDB:ETH2_0409000"/>
<organism evidence="1 2">
    <name type="scientific">Eimeria tenella</name>
    <name type="common">Coccidian parasite</name>
    <dbReference type="NCBI Taxonomy" id="5802"/>
    <lineage>
        <taxon>Eukaryota</taxon>
        <taxon>Sar</taxon>
        <taxon>Alveolata</taxon>
        <taxon>Apicomplexa</taxon>
        <taxon>Conoidasida</taxon>
        <taxon>Coccidia</taxon>
        <taxon>Eucoccidiorida</taxon>
        <taxon>Eimeriorina</taxon>
        <taxon>Eimeriidae</taxon>
        <taxon>Eimeria</taxon>
    </lineage>
</organism>
<evidence type="ECO:0000313" key="1">
    <source>
        <dbReference type="EMBL" id="CDJ43948.1"/>
    </source>
</evidence>
<sequence>MEADGETLGLGEHAFGKTLVDSGTTYSYFPPAVFAAWRKLLARYCVASLRV</sequence>
<dbReference type="Proteomes" id="UP000030747">
    <property type="component" value="Unassembled WGS sequence"/>
</dbReference>
<dbReference type="VEuPathDB" id="ToxoDB:ETH_00026365"/>
<dbReference type="EMBL" id="HG676393">
    <property type="protein sequence ID" value="CDJ43948.1"/>
    <property type="molecule type" value="Genomic_DNA"/>
</dbReference>
<dbReference type="OrthoDB" id="2747330at2759"/>